<evidence type="ECO:0000313" key="3">
    <source>
        <dbReference type="Proteomes" id="UP000249557"/>
    </source>
</evidence>
<dbReference type="EMBL" id="QFNK01000044">
    <property type="protein sequence ID" value="PZO87726.1"/>
    <property type="molecule type" value="Genomic_DNA"/>
</dbReference>
<name>A0A2W5A2F7_9BACT</name>
<feature type="compositionally biased region" description="Low complexity" evidence="1">
    <location>
        <begin position="137"/>
        <end position="163"/>
    </location>
</feature>
<evidence type="ECO:0000256" key="1">
    <source>
        <dbReference type="SAM" id="MobiDB-lite"/>
    </source>
</evidence>
<protein>
    <submittedName>
        <fullName evidence="2">Uncharacterized protein</fullName>
    </submittedName>
</protein>
<accession>A0A2W5A2F7</accession>
<dbReference type="AlphaFoldDB" id="A0A2W5A2F7"/>
<gene>
    <name evidence="2" type="ORF">DI626_03345</name>
</gene>
<feature type="compositionally biased region" description="Low complexity" evidence="1">
    <location>
        <begin position="175"/>
        <end position="187"/>
    </location>
</feature>
<feature type="region of interest" description="Disordered" evidence="1">
    <location>
        <begin position="1"/>
        <end position="21"/>
    </location>
</feature>
<feature type="non-terminal residue" evidence="2">
    <location>
        <position position="234"/>
    </location>
</feature>
<sequence length="234" mass="23760">MSINISQDSLPLTQENASMQNSPEPLNAFMSAPVRKLHADEYIASDLDGVTDSSTGSGNLNFLIMQAGQTDAAIISQNPYSSAGNIGDTAAALSAAARSDGDAGRAAAVNYQRAADSEALLQGDGFAPLNLTQAVRSQSETSVTNTSSSTSSSSAETIQTQASIPTASSPGTFQNGTNGTNGANGLNGADGTGGNSGGNVTNITNINNNNTTNNYTETNTVNNETNISIIEGDI</sequence>
<feature type="region of interest" description="Disordered" evidence="1">
    <location>
        <begin position="137"/>
        <end position="196"/>
    </location>
</feature>
<feature type="compositionally biased region" description="Polar residues" evidence="1">
    <location>
        <begin position="164"/>
        <end position="174"/>
    </location>
</feature>
<evidence type="ECO:0000313" key="2">
    <source>
        <dbReference type="EMBL" id="PZO87726.1"/>
    </source>
</evidence>
<comment type="caution">
    <text evidence="2">The sequence shown here is derived from an EMBL/GenBank/DDBJ whole genome shotgun (WGS) entry which is preliminary data.</text>
</comment>
<proteinExistence type="predicted"/>
<reference evidence="2 3" key="1">
    <citation type="submission" date="2017-08" db="EMBL/GenBank/DDBJ databases">
        <title>Infants hospitalized years apart are colonized by the same room-sourced microbial strains.</title>
        <authorList>
            <person name="Brooks B."/>
            <person name="Olm M.R."/>
            <person name="Firek B.A."/>
            <person name="Baker R."/>
            <person name="Thomas B.C."/>
            <person name="Morowitz M.J."/>
            <person name="Banfield J.F."/>
        </authorList>
    </citation>
    <scope>NUCLEOTIDE SEQUENCE [LARGE SCALE GENOMIC DNA]</scope>
    <source>
        <strain evidence="2">S2_018_000_R2_104</strain>
    </source>
</reference>
<dbReference type="Proteomes" id="UP000249557">
    <property type="component" value="Unassembled WGS sequence"/>
</dbReference>
<organism evidence="2 3">
    <name type="scientific">Micavibrio aeruginosavorus</name>
    <dbReference type="NCBI Taxonomy" id="349221"/>
    <lineage>
        <taxon>Bacteria</taxon>
        <taxon>Pseudomonadati</taxon>
        <taxon>Bdellovibrionota</taxon>
        <taxon>Bdellovibrionia</taxon>
        <taxon>Bdellovibrionales</taxon>
        <taxon>Pseudobdellovibrionaceae</taxon>
        <taxon>Micavibrio</taxon>
    </lineage>
</organism>